<dbReference type="Gene3D" id="1.10.260.50">
    <property type="match status" value="1"/>
</dbReference>
<protein>
    <recommendedName>
        <fullName evidence="3">cysteine desulfurase</fullName>
        <ecNumber evidence="3">2.8.1.7</ecNumber>
    </recommendedName>
</protein>
<organism evidence="12 13">
    <name type="scientific">Bacillus haynesii</name>
    <dbReference type="NCBI Taxonomy" id="1925021"/>
    <lineage>
        <taxon>Bacteria</taxon>
        <taxon>Bacillati</taxon>
        <taxon>Bacillota</taxon>
        <taxon>Bacilli</taxon>
        <taxon>Bacillales</taxon>
        <taxon>Bacillaceae</taxon>
        <taxon>Bacillus</taxon>
    </lineage>
</organism>
<evidence type="ECO:0000256" key="4">
    <source>
        <dbReference type="ARBA" id="ARBA00022679"/>
    </source>
</evidence>
<dbReference type="PANTHER" id="PTHR11601">
    <property type="entry name" value="CYSTEINE DESULFURYLASE FAMILY MEMBER"/>
    <property type="match status" value="1"/>
</dbReference>
<dbReference type="InterPro" id="IPR015424">
    <property type="entry name" value="PyrdxlP-dep_Trfase"/>
</dbReference>
<dbReference type="PIRSF" id="PIRSF005572">
    <property type="entry name" value="NifS"/>
    <property type="match status" value="1"/>
</dbReference>
<evidence type="ECO:0000256" key="3">
    <source>
        <dbReference type="ARBA" id="ARBA00012239"/>
    </source>
</evidence>
<evidence type="ECO:0000313" key="12">
    <source>
        <dbReference type="EMBL" id="OMI25266.1"/>
    </source>
</evidence>
<dbReference type="InterPro" id="IPR020578">
    <property type="entry name" value="Aminotrans_V_PyrdxlP_BS"/>
</dbReference>
<dbReference type="InterPro" id="IPR016454">
    <property type="entry name" value="Cysteine_dSase"/>
</dbReference>
<feature type="domain" description="Aminotransferase class V" evidence="11">
    <location>
        <begin position="4"/>
        <end position="366"/>
    </location>
</feature>
<dbReference type="InterPro" id="IPR015422">
    <property type="entry name" value="PyrdxlP-dep_Trfase_small"/>
</dbReference>
<evidence type="ECO:0000256" key="6">
    <source>
        <dbReference type="ARBA" id="ARBA00022898"/>
    </source>
</evidence>
<accession>A0ABX3HYU2</accession>
<reference evidence="12 13" key="1">
    <citation type="submission" date="2016-12" db="EMBL/GenBank/DDBJ databases">
        <title>Bacillus phylogenomics.</title>
        <authorList>
            <person name="Dunlap C."/>
        </authorList>
    </citation>
    <scope>NUCLEOTIDE SEQUENCE [LARGE SCALE GENOMIC DNA]</scope>
    <source>
        <strain evidence="12 13">NRRL B-41327</strain>
    </source>
</reference>
<dbReference type="PANTHER" id="PTHR11601:SF34">
    <property type="entry name" value="CYSTEINE DESULFURASE"/>
    <property type="match status" value="1"/>
</dbReference>
<comment type="catalytic activity">
    <reaction evidence="9">
        <text>(sulfur carrier)-H + L-cysteine = (sulfur carrier)-SH + L-alanine</text>
        <dbReference type="Rhea" id="RHEA:43892"/>
        <dbReference type="Rhea" id="RHEA-COMP:14737"/>
        <dbReference type="Rhea" id="RHEA-COMP:14739"/>
        <dbReference type="ChEBI" id="CHEBI:29917"/>
        <dbReference type="ChEBI" id="CHEBI:35235"/>
        <dbReference type="ChEBI" id="CHEBI:57972"/>
        <dbReference type="ChEBI" id="CHEBI:64428"/>
        <dbReference type="EC" id="2.8.1.7"/>
    </reaction>
</comment>
<keyword evidence="7" id="KW-0408">Iron</keyword>
<evidence type="ECO:0000256" key="8">
    <source>
        <dbReference type="ARBA" id="ARBA00023014"/>
    </source>
</evidence>
<dbReference type="InterPro" id="IPR000192">
    <property type="entry name" value="Aminotrans_V_dom"/>
</dbReference>
<keyword evidence="8" id="KW-0411">Iron-sulfur</keyword>
<evidence type="ECO:0000256" key="1">
    <source>
        <dbReference type="ARBA" id="ARBA00001933"/>
    </source>
</evidence>
<dbReference type="InterPro" id="IPR015421">
    <property type="entry name" value="PyrdxlP-dep_Trfase_major"/>
</dbReference>
<keyword evidence="5" id="KW-0479">Metal-binding</keyword>
<evidence type="ECO:0000256" key="9">
    <source>
        <dbReference type="ARBA" id="ARBA00050776"/>
    </source>
</evidence>
<keyword evidence="13" id="KW-1185">Reference proteome</keyword>
<keyword evidence="6" id="KW-0663">Pyridoxal phosphate</keyword>
<dbReference type="NCBIfam" id="NF002806">
    <property type="entry name" value="PRK02948.1"/>
    <property type="match status" value="1"/>
</dbReference>
<dbReference type="Gene3D" id="3.40.640.10">
    <property type="entry name" value="Type I PLP-dependent aspartate aminotransferase-like (Major domain)"/>
    <property type="match status" value="1"/>
</dbReference>
<dbReference type="RefSeq" id="WP_043928204.1">
    <property type="nucleotide sequence ID" value="NZ_AZYP01000056.1"/>
</dbReference>
<dbReference type="EMBL" id="MRBL01000024">
    <property type="protein sequence ID" value="OMI25266.1"/>
    <property type="molecule type" value="Genomic_DNA"/>
</dbReference>
<gene>
    <name evidence="12" type="ORF">BTA31_19245</name>
</gene>
<comment type="caution">
    <text evidence="12">The sequence shown here is derived from an EMBL/GenBank/DDBJ whole genome shotgun (WGS) entry which is preliminary data.</text>
</comment>
<evidence type="ECO:0000313" key="13">
    <source>
        <dbReference type="Proteomes" id="UP000187046"/>
    </source>
</evidence>
<keyword evidence="4" id="KW-0808">Transferase</keyword>
<comment type="cofactor">
    <cofactor evidence="1 10">
        <name>pyridoxal 5'-phosphate</name>
        <dbReference type="ChEBI" id="CHEBI:597326"/>
    </cofactor>
</comment>
<name>A0ABX3HYU2_9BACI</name>
<dbReference type="PROSITE" id="PS00595">
    <property type="entry name" value="AA_TRANSFER_CLASS_5"/>
    <property type="match status" value="1"/>
</dbReference>
<evidence type="ECO:0000256" key="7">
    <source>
        <dbReference type="ARBA" id="ARBA00023004"/>
    </source>
</evidence>
<evidence type="ECO:0000256" key="5">
    <source>
        <dbReference type="ARBA" id="ARBA00022723"/>
    </source>
</evidence>
<evidence type="ECO:0000259" key="11">
    <source>
        <dbReference type="Pfam" id="PF00266"/>
    </source>
</evidence>
<dbReference type="EC" id="2.8.1.7" evidence="3"/>
<dbReference type="Proteomes" id="UP000187046">
    <property type="component" value="Unassembled WGS sequence"/>
</dbReference>
<sequence length="388" mass="42520">MERIYLDHAATSPTDPRVVEKMLPYLTENFGNPSSIHSFGRESRKWLDGTRELIAREIGAHPNEIVFTSGGTEADNMAILGSALAREKQGRHIITTKIEHHAVLHTCNRLEEMGFDVTYLDVDESGRISAEQVKDALRDDTILVTVMYGNNEVGTIQPIDEIGDLLKDHRALFHTDAVQAFGFLPIDVQKSRIDMMSVSGHKLNGPKGTGFLYVNENVKLSQLLFGGEQERKRRAGTENVPGIAGLGEAVLLSGQEREEKSALYRRFKDIITRTLEAEGVSFDVNGSREHSLPHILNLYFPGVSVESLLVNLDMAGIAVSSGSACTAGSVLPSHVLSAMFGEEDDRLTSSIRISFGFGNTEEQVERAAKELVKIVKRLSSISGSDAPS</sequence>
<evidence type="ECO:0000256" key="2">
    <source>
        <dbReference type="ARBA" id="ARBA00006490"/>
    </source>
</evidence>
<proteinExistence type="inferred from homology"/>
<evidence type="ECO:0000256" key="10">
    <source>
        <dbReference type="RuleBase" id="RU004504"/>
    </source>
</evidence>
<dbReference type="SUPFAM" id="SSF53383">
    <property type="entry name" value="PLP-dependent transferases"/>
    <property type="match status" value="1"/>
</dbReference>
<comment type="similarity">
    <text evidence="2">Belongs to the class-V pyridoxal-phosphate-dependent aminotransferase family. NifS/IscS subfamily.</text>
</comment>
<dbReference type="Gene3D" id="3.90.1150.10">
    <property type="entry name" value="Aspartate Aminotransferase, domain 1"/>
    <property type="match status" value="1"/>
</dbReference>
<dbReference type="Pfam" id="PF00266">
    <property type="entry name" value="Aminotran_5"/>
    <property type="match status" value="1"/>
</dbReference>